<name>A7EB19_SCLS1</name>
<dbReference type="InParanoid" id="A7EB19"/>
<dbReference type="EMBL" id="CH476623">
    <property type="protein sequence ID" value="EDN99647.1"/>
    <property type="molecule type" value="Genomic_DNA"/>
</dbReference>
<dbReference type="AlphaFoldDB" id="A7EB19"/>
<evidence type="ECO:0000313" key="2">
    <source>
        <dbReference type="EMBL" id="EDN99647.1"/>
    </source>
</evidence>
<reference evidence="3" key="1">
    <citation type="journal article" date="2011" name="PLoS Genet.">
        <title>Genomic analysis of the necrotrophic fungal pathogens Sclerotinia sclerotiorum and Botrytis cinerea.</title>
        <authorList>
            <person name="Amselem J."/>
            <person name="Cuomo C.A."/>
            <person name="van Kan J.A."/>
            <person name="Viaud M."/>
            <person name="Benito E.P."/>
            <person name="Couloux A."/>
            <person name="Coutinho P.M."/>
            <person name="de Vries R.P."/>
            <person name="Dyer P.S."/>
            <person name="Fillinger S."/>
            <person name="Fournier E."/>
            <person name="Gout L."/>
            <person name="Hahn M."/>
            <person name="Kohn L."/>
            <person name="Lapalu N."/>
            <person name="Plummer K.M."/>
            <person name="Pradier J.M."/>
            <person name="Quevillon E."/>
            <person name="Sharon A."/>
            <person name="Simon A."/>
            <person name="ten Have A."/>
            <person name="Tudzynski B."/>
            <person name="Tudzynski P."/>
            <person name="Wincker P."/>
            <person name="Andrew M."/>
            <person name="Anthouard V."/>
            <person name="Beever R.E."/>
            <person name="Beffa R."/>
            <person name="Benoit I."/>
            <person name="Bouzid O."/>
            <person name="Brault B."/>
            <person name="Chen Z."/>
            <person name="Choquer M."/>
            <person name="Collemare J."/>
            <person name="Cotton P."/>
            <person name="Danchin E.G."/>
            <person name="Da Silva C."/>
            <person name="Gautier A."/>
            <person name="Giraud C."/>
            <person name="Giraud T."/>
            <person name="Gonzalez C."/>
            <person name="Grossetete S."/>
            <person name="Guldener U."/>
            <person name="Henrissat B."/>
            <person name="Howlett B.J."/>
            <person name="Kodira C."/>
            <person name="Kretschmer M."/>
            <person name="Lappartient A."/>
            <person name="Leroch M."/>
            <person name="Levis C."/>
            <person name="Mauceli E."/>
            <person name="Neuveglise C."/>
            <person name="Oeser B."/>
            <person name="Pearson M."/>
            <person name="Poulain J."/>
            <person name="Poussereau N."/>
            <person name="Quesneville H."/>
            <person name="Rascle C."/>
            <person name="Schumacher J."/>
            <person name="Segurens B."/>
            <person name="Sexton A."/>
            <person name="Silva E."/>
            <person name="Sirven C."/>
            <person name="Soanes D.M."/>
            <person name="Talbot N.J."/>
            <person name="Templeton M."/>
            <person name="Yandava C."/>
            <person name="Yarden O."/>
            <person name="Zeng Q."/>
            <person name="Rollins J.A."/>
            <person name="Lebrun M.H."/>
            <person name="Dickman M."/>
        </authorList>
    </citation>
    <scope>NUCLEOTIDE SEQUENCE [LARGE SCALE GENOMIC DNA]</scope>
    <source>
        <strain evidence="3">ATCC 18683 / 1980 / Ss-1</strain>
    </source>
</reference>
<evidence type="ECO:0000256" key="1">
    <source>
        <dbReference type="SAM" id="MobiDB-lite"/>
    </source>
</evidence>
<dbReference type="HOGENOM" id="CLU_1960896_0_0_1"/>
<accession>A7EB19</accession>
<dbReference type="RefSeq" id="XP_001596285.1">
    <property type="nucleotide sequence ID" value="XM_001596235.1"/>
</dbReference>
<keyword evidence="3" id="KW-1185">Reference proteome</keyword>
<sequence length="128" mass="13606">MLVESSEAIDDWTMVLATSDGTEIRIVLEAPKTAEEPNSLLIISVVELIEIAGDSKVLVVSDPKVLETPVPDSTRVDDGWSEETDPDSEDSIEVDGIADKVKLLSKADELGSAVAEGELDEIGEPSAL</sequence>
<organism evidence="2 3">
    <name type="scientific">Sclerotinia sclerotiorum (strain ATCC 18683 / 1980 / Ss-1)</name>
    <name type="common">White mold</name>
    <name type="synonym">Whetzelinia sclerotiorum</name>
    <dbReference type="NCBI Taxonomy" id="665079"/>
    <lineage>
        <taxon>Eukaryota</taxon>
        <taxon>Fungi</taxon>
        <taxon>Dikarya</taxon>
        <taxon>Ascomycota</taxon>
        <taxon>Pezizomycotina</taxon>
        <taxon>Leotiomycetes</taxon>
        <taxon>Helotiales</taxon>
        <taxon>Sclerotiniaceae</taxon>
        <taxon>Sclerotinia</taxon>
    </lineage>
</organism>
<dbReference type="Proteomes" id="UP000001312">
    <property type="component" value="Unassembled WGS sequence"/>
</dbReference>
<proteinExistence type="predicted"/>
<feature type="compositionally biased region" description="Acidic residues" evidence="1">
    <location>
        <begin position="79"/>
        <end position="93"/>
    </location>
</feature>
<dbReference type="KEGG" id="ssl:SS1G_02505"/>
<gene>
    <name evidence="2" type="ORF">SS1G_02505</name>
</gene>
<protein>
    <submittedName>
        <fullName evidence="2">Uncharacterized protein</fullName>
    </submittedName>
</protein>
<feature type="region of interest" description="Disordered" evidence="1">
    <location>
        <begin position="68"/>
        <end position="94"/>
    </location>
</feature>
<evidence type="ECO:0000313" key="3">
    <source>
        <dbReference type="Proteomes" id="UP000001312"/>
    </source>
</evidence>
<dbReference type="GeneID" id="5492643"/>